<name>A0ABP0HWP7_9DINO</name>
<sequence>MDIDSDSTCSEDLKRPLPRHIDVDQCGAGDDRAASLNFPENEAEWNMFLNAPNELEGGQDDVAGQCETAVSDEECTGLDVTQIQELEGPMKEKLNQTVFDSQFHSEPGSELKLPWEAGIFAESFGGPNSQDTVPKPLISASAEDLETRFRQRDLQQTIGQPKKGSFLRVIKFHEVEEEALAEERRLNRLYEKWTILVSISSSCLPESFANLAEDTKEGVATLKLFLGSKSVATLEKRVASLLRFSSWARKEKKQSDIFPASPLDIENYFSFLTTCEAAPSAYTSFEEAVNFCKHHLHMRLVSETEEGIVTLKGRRLLESSLGQRKELRQARPLTVTEIKRLEQMLSDEGVSLTERYFVGVVLFCIYSRSRWSDVRKVYNAVCDIPQVARATSHGFLECRTRSHKTAHLVRKKGLVMPLVAPVLGLETPPWGVKFLDVAKETGLAFVDRPEGPLMPAPDKSGAWTQRAVRSSECSKWIQVLLDEDPKETRRPTSHSLKATTLSWCAKFGIEPHSRLTLGHHSTNSRSADIYARELLASPLREYENMLQHVRQGTFCPDNTRSGMVAEQENEGKINNDASESIATKPEAPIAVEEEDHRVEPTDFSPARLLDDQSSESSESSSDASMSDQELADFQPEHGAINSEPDVQLFQHHRTKVAHKKALGTIRNRFHCGIVHTSDFREISESLFLQSRKCLRCEAVRPIRDYGALAAVLKRQRTQVPAMSTFLESTEALKTRCLEVHLTEAEIQALIDNNLTSLARLAFVLGPPGTTATDDQIRGLFGDSAFRRRALAFDLVGACEYNVMNQYQSELVQHLQESAPPGYNEVTVQQVLRADRAAFLLLAERLTTLKPKPDGTKPLEEALPTVLSHPSVSFHLLPLAKQPDRPPKDSKWLKRSQTSLATQESPNKFLKVKGLHVCAEPGCGKAHSTGRLTAVLRQFGMNESFGVDCQTPARLTSPLIRLDLTDPIQVKHLETLMSDPFCIFCHFAPPCGTASRARLIQRKGRFNPPVLRTDQHPDGLPTLTGIDADRVRQANLLYRVTCQLATFCYRDHIFFSIENPGRSFMWQTTCFQEFLQQIPVATTQFHHCCYGSARRKLTSLVHMVPSFSALQAFCQGDHDHEPWGQCAMAPNGWATSHETAYPWALCRSLAFALSDWLQQQGLIFPPLCFAQQEASLQTLRAATGTQSRKPLPPLVPEFAAILRHPADAPLPPLSRKLSTPRPGHFASEEIRKGEAEQVTETKEHITIGIHWAPEEFVAEAIRVGHPALLASNFPVEMIEANNFCASRTDYEVAKHRTEVVKRWLSLANDFSQAEAKNKDSLSTRRRQVLEKKRRHLFDQLIREAGHSDTTLAECIRHGFDLTGKLPRSNFIEEKFRPASLPCETLRKSADLAREAMVLSCKSSGDPDLDAALHEVTRKEVAKGFLEGPVDLTCVPSGATLTKRFPVKQKNKVRPIDDYRASLVNSSVTQPEGVSVHTVDHVAGLVAHWFRSHLEHNKDCAAVAKTWDLRDAYKQVPLSDVAFELDSYIVVFNPKSQLAEIYKQRVLPFGSVASVTAFLRCSSAVWMIGAKLLKLVWSAYFDDFLSLTTPALSRHTDICISVMFQLLGWETSVEKLVPFNTCCKVLGVQLDLGQSVFGKALVSNTKDRSAELTDEIDSILACGRLKRHDGERLRGRLQFASGQLFGRKFRLLLSVLNRHVSRGWAQISDDLRQALVSIRSRLVSGLSRVIDSRYSDFVHIYVDASFCPGGYSGVGGVLYDSSGDAQNFFSFRVPDEWLASMSSEGAKVVIQELEGFAALLALREWLPSYPNRRFVLFTDSESIKG</sequence>
<proteinExistence type="predicted"/>
<dbReference type="Pfam" id="PF00078">
    <property type="entry name" value="RVT_1"/>
    <property type="match status" value="1"/>
</dbReference>
<reference evidence="3 4" key="1">
    <citation type="submission" date="2024-02" db="EMBL/GenBank/DDBJ databases">
        <authorList>
            <person name="Chen Y."/>
            <person name="Shah S."/>
            <person name="Dougan E. K."/>
            <person name="Thang M."/>
            <person name="Chan C."/>
        </authorList>
    </citation>
    <scope>NUCLEOTIDE SEQUENCE [LARGE SCALE GENOMIC DNA]</scope>
</reference>
<feature type="compositionally biased region" description="Basic and acidic residues" evidence="1">
    <location>
        <begin position="881"/>
        <end position="891"/>
    </location>
</feature>
<evidence type="ECO:0000259" key="2">
    <source>
        <dbReference type="Pfam" id="PF00078"/>
    </source>
</evidence>
<dbReference type="InterPro" id="IPR052055">
    <property type="entry name" value="Hepadnavirus_pol/RT"/>
</dbReference>
<accession>A0ABP0HWP7</accession>
<gene>
    <name evidence="3" type="ORF">SCF082_LOCUS3457</name>
</gene>
<evidence type="ECO:0000256" key="1">
    <source>
        <dbReference type="SAM" id="MobiDB-lite"/>
    </source>
</evidence>
<organism evidence="3 4">
    <name type="scientific">Durusdinium trenchii</name>
    <dbReference type="NCBI Taxonomy" id="1381693"/>
    <lineage>
        <taxon>Eukaryota</taxon>
        <taxon>Sar</taxon>
        <taxon>Alveolata</taxon>
        <taxon>Dinophyceae</taxon>
        <taxon>Suessiales</taxon>
        <taxon>Symbiodiniaceae</taxon>
        <taxon>Durusdinium</taxon>
    </lineage>
</organism>
<dbReference type="PANTHER" id="PTHR33050:SF7">
    <property type="entry name" value="RIBONUCLEASE H"/>
    <property type="match status" value="1"/>
</dbReference>
<comment type="caution">
    <text evidence="3">The sequence shown here is derived from an EMBL/GenBank/DDBJ whole genome shotgun (WGS) entry which is preliminary data.</text>
</comment>
<evidence type="ECO:0000313" key="3">
    <source>
        <dbReference type="EMBL" id="CAK8993320.1"/>
    </source>
</evidence>
<dbReference type="InterPro" id="IPR043502">
    <property type="entry name" value="DNA/RNA_pol_sf"/>
</dbReference>
<dbReference type="EMBL" id="CAXAMM010001756">
    <property type="protein sequence ID" value="CAK8993320.1"/>
    <property type="molecule type" value="Genomic_DNA"/>
</dbReference>
<feature type="region of interest" description="Disordered" evidence="1">
    <location>
        <begin position="878"/>
        <end position="898"/>
    </location>
</feature>
<evidence type="ECO:0000313" key="4">
    <source>
        <dbReference type="Proteomes" id="UP001642464"/>
    </source>
</evidence>
<dbReference type="PANTHER" id="PTHR33050">
    <property type="entry name" value="REVERSE TRANSCRIPTASE DOMAIN-CONTAINING PROTEIN"/>
    <property type="match status" value="1"/>
</dbReference>
<dbReference type="InterPro" id="IPR000477">
    <property type="entry name" value="RT_dom"/>
</dbReference>
<dbReference type="Proteomes" id="UP001642464">
    <property type="component" value="Unassembled WGS sequence"/>
</dbReference>
<keyword evidence="4" id="KW-1185">Reference proteome</keyword>
<protein>
    <submittedName>
        <fullName evidence="3">Carboxylic acid reductase</fullName>
    </submittedName>
</protein>
<dbReference type="SUPFAM" id="SSF56672">
    <property type="entry name" value="DNA/RNA polymerases"/>
    <property type="match status" value="1"/>
</dbReference>
<feature type="non-terminal residue" evidence="3">
    <location>
        <position position="1823"/>
    </location>
</feature>
<feature type="domain" description="Reverse transcriptase" evidence="2">
    <location>
        <begin position="1479"/>
        <end position="1628"/>
    </location>
</feature>
<feature type="compositionally biased region" description="Low complexity" evidence="1">
    <location>
        <begin position="614"/>
        <end position="628"/>
    </location>
</feature>
<feature type="region of interest" description="Disordered" evidence="1">
    <location>
        <begin position="553"/>
        <end position="629"/>
    </location>
</feature>